<dbReference type="InterPro" id="IPR050561">
    <property type="entry name" value="PTP"/>
</dbReference>
<dbReference type="Gene3D" id="3.90.190.10">
    <property type="entry name" value="Protein tyrosine phosphatase superfamily"/>
    <property type="match status" value="2"/>
</dbReference>
<organism evidence="3 4">
    <name type="scientific">Durusdinium trenchii</name>
    <dbReference type="NCBI Taxonomy" id="1381693"/>
    <lineage>
        <taxon>Eukaryota</taxon>
        <taxon>Sar</taxon>
        <taxon>Alveolata</taxon>
        <taxon>Dinophyceae</taxon>
        <taxon>Suessiales</taxon>
        <taxon>Symbiodiniaceae</taxon>
        <taxon>Durusdinium</taxon>
    </lineage>
</organism>
<gene>
    <name evidence="3" type="ORF">CCMP2556_LOCUS44088</name>
</gene>
<comment type="caution">
    <text evidence="3">The sequence shown here is derived from an EMBL/GenBank/DDBJ whole genome shotgun (WGS) entry which is preliminary data.</text>
</comment>
<evidence type="ECO:0000259" key="2">
    <source>
        <dbReference type="PROSITE" id="PS50056"/>
    </source>
</evidence>
<sequence>MPFLSSLASKTKSKCGLVLPAMVKPSSGDQPPSDDDVEPQSQVSTSLASASHPSLASLETSRFCMADLGQGVWWLCIPSEGADPSAVLSDLPDVCSVQDAKEALKHCAEKGSGESRNASLCAMYPEEMESLGKLKWDGDGHYVLDPFPGDHPPTLGQIVSCLKLLDAAVSQSKTVLLLSSQKRRAVSATLAGAVLVLARGFSPQEAWQHILPVYGTPHPDPKVAWDRFPPPFSHSGETGPSSLMVIDCLQGLAVARQKNWLEDYRYFDVGAWKFMREKFDASWLIPGEILAMANPWGTSQNPRFPGLLQRGPMLGSQRSTQSVSLGIGMVKTPSGLSSQGNMVHSHTFPELCSQDAGDSFCLEEYADHDAGVDSEVCDPRFAAIAAEHAGSWKLPFSRSEEYARLREDTFVSLLLRNHCHEVARLNYDFECPEQKGYEKAFGENSIRLKKIPFVDGNIPNKEVVKEFLKSSGNAIKQNKTIALHCQGGMGRTGVMAGAHAAVHHQVDGTAFHGWTRICRPGTVQTVIQEEFLRKMQPNISRASSGKSLMERMRMRFSSV</sequence>
<accession>A0ABP0QYJ2</accession>
<evidence type="ECO:0000313" key="4">
    <source>
        <dbReference type="Proteomes" id="UP001642484"/>
    </source>
</evidence>
<dbReference type="EMBL" id="CAXAMN010025028">
    <property type="protein sequence ID" value="CAK9092021.1"/>
    <property type="molecule type" value="Genomic_DNA"/>
</dbReference>
<dbReference type="InterPro" id="IPR029021">
    <property type="entry name" value="Prot-tyrosine_phosphatase-like"/>
</dbReference>
<dbReference type="InterPro" id="IPR000387">
    <property type="entry name" value="Tyr_Pase_dom"/>
</dbReference>
<dbReference type="Proteomes" id="UP001642484">
    <property type="component" value="Unassembled WGS sequence"/>
</dbReference>
<name>A0ABP0QYJ2_9DINO</name>
<dbReference type="PROSITE" id="PS50056">
    <property type="entry name" value="TYR_PHOSPHATASE_2"/>
    <property type="match status" value="1"/>
</dbReference>
<protein>
    <recommendedName>
        <fullName evidence="2">Tyrosine specific protein phosphatases domain-containing protein</fullName>
    </recommendedName>
</protein>
<feature type="domain" description="Tyrosine specific protein phosphatases" evidence="2">
    <location>
        <begin position="465"/>
        <end position="530"/>
    </location>
</feature>
<keyword evidence="4" id="KW-1185">Reference proteome</keyword>
<dbReference type="PROSITE" id="PS00383">
    <property type="entry name" value="TYR_PHOSPHATASE_1"/>
    <property type="match status" value="1"/>
</dbReference>
<evidence type="ECO:0000256" key="1">
    <source>
        <dbReference type="SAM" id="MobiDB-lite"/>
    </source>
</evidence>
<proteinExistence type="predicted"/>
<dbReference type="PANTHER" id="PTHR23339">
    <property type="entry name" value="TYROSINE SPECIFIC PROTEIN PHOSPHATASE AND DUAL SPECIFICITY PROTEIN PHOSPHATASE"/>
    <property type="match status" value="1"/>
</dbReference>
<dbReference type="SUPFAM" id="SSF52799">
    <property type="entry name" value="(Phosphotyrosine protein) phosphatases II"/>
    <property type="match status" value="2"/>
</dbReference>
<reference evidence="3 4" key="1">
    <citation type="submission" date="2024-02" db="EMBL/GenBank/DDBJ databases">
        <authorList>
            <person name="Chen Y."/>
            <person name="Shah S."/>
            <person name="Dougan E. K."/>
            <person name="Thang M."/>
            <person name="Chan C."/>
        </authorList>
    </citation>
    <scope>NUCLEOTIDE SEQUENCE [LARGE SCALE GENOMIC DNA]</scope>
</reference>
<dbReference type="Pfam" id="PF22785">
    <property type="entry name" value="Tc-R-P"/>
    <property type="match status" value="1"/>
</dbReference>
<dbReference type="InterPro" id="IPR016130">
    <property type="entry name" value="Tyr_Pase_AS"/>
</dbReference>
<evidence type="ECO:0000313" key="3">
    <source>
        <dbReference type="EMBL" id="CAK9092021.1"/>
    </source>
</evidence>
<feature type="region of interest" description="Disordered" evidence="1">
    <location>
        <begin position="21"/>
        <end position="51"/>
    </location>
</feature>